<keyword evidence="5" id="KW-0560">Oxidoreductase</keyword>
<dbReference type="EMBL" id="JBHSBH010000010">
    <property type="protein sequence ID" value="MFC3997310.1"/>
    <property type="molecule type" value="Genomic_DNA"/>
</dbReference>
<evidence type="ECO:0000256" key="1">
    <source>
        <dbReference type="ARBA" id="ARBA00001947"/>
    </source>
</evidence>
<evidence type="ECO:0000313" key="7">
    <source>
        <dbReference type="EMBL" id="MFC3997310.1"/>
    </source>
</evidence>
<dbReference type="InterPro" id="IPR036291">
    <property type="entry name" value="NAD(P)-bd_dom_sf"/>
</dbReference>
<dbReference type="InterPro" id="IPR011032">
    <property type="entry name" value="GroES-like_sf"/>
</dbReference>
<dbReference type="Gene3D" id="3.40.50.720">
    <property type="entry name" value="NAD(P)-binding Rossmann-like Domain"/>
    <property type="match status" value="1"/>
</dbReference>
<comment type="caution">
    <text evidence="7">The sequence shown here is derived from an EMBL/GenBank/DDBJ whole genome shotgun (WGS) entry which is preliminary data.</text>
</comment>
<comment type="similarity">
    <text evidence="2">Belongs to the zinc-containing alcohol dehydrogenase family.</text>
</comment>
<dbReference type="CDD" id="cd08232">
    <property type="entry name" value="idonate-5-DH"/>
    <property type="match status" value="1"/>
</dbReference>
<keyword evidence="4" id="KW-0862">Zinc</keyword>
<sequence>MRAVRVHGPGDLRVDDIPDPVPGEGEVAIAVEWGGICGSDISYYRHGRSGTAQLRDPLVLGHEFAGRVAALGPGTTGIEVGTPVTVHPALPVGDEPLPARLAGRTNLYPRVRYSGSAAFHPHTDGGFSQLTTVQAHQLRPLPEGVGTREGALAEPLAVAMHAVNRAGGVAGRDATVNGAGPIGSLVVAALKHAGAARVTVADLNDASLAIARAMGADDTRNIADGQSLPADAELVFEASGAPGALGGVLASTARGGTLVQVGNLPGTEAPAALGDLVTREITWIGSYRFVDEIDDALAALATGLDLTPLMTHAFGLDDAEAAMCTAADPASGSSKVMLRFT</sequence>
<dbReference type="PANTHER" id="PTHR43161">
    <property type="entry name" value="SORBITOL DEHYDROGENASE"/>
    <property type="match status" value="1"/>
</dbReference>
<dbReference type="Pfam" id="PF08240">
    <property type="entry name" value="ADH_N"/>
    <property type="match status" value="1"/>
</dbReference>
<dbReference type="InterPro" id="IPR013154">
    <property type="entry name" value="ADH-like_N"/>
</dbReference>
<dbReference type="InterPro" id="IPR013149">
    <property type="entry name" value="ADH-like_C"/>
</dbReference>
<accession>A0ABV8FMM1</accession>
<protein>
    <submittedName>
        <fullName evidence="7">L-idonate 5-dehydrogenase</fullName>
    </submittedName>
</protein>
<dbReference type="InterPro" id="IPR020843">
    <property type="entry name" value="ER"/>
</dbReference>
<dbReference type="Proteomes" id="UP001595847">
    <property type="component" value="Unassembled WGS sequence"/>
</dbReference>
<dbReference type="SUPFAM" id="SSF50129">
    <property type="entry name" value="GroES-like"/>
    <property type="match status" value="1"/>
</dbReference>
<proteinExistence type="inferred from homology"/>
<evidence type="ECO:0000256" key="3">
    <source>
        <dbReference type="ARBA" id="ARBA00022723"/>
    </source>
</evidence>
<dbReference type="SUPFAM" id="SSF51735">
    <property type="entry name" value="NAD(P)-binding Rossmann-fold domains"/>
    <property type="match status" value="1"/>
</dbReference>
<evidence type="ECO:0000313" key="8">
    <source>
        <dbReference type="Proteomes" id="UP001595847"/>
    </source>
</evidence>
<organism evidence="7 8">
    <name type="scientific">Nocardiopsis sediminis</name>
    <dbReference type="NCBI Taxonomy" id="1778267"/>
    <lineage>
        <taxon>Bacteria</taxon>
        <taxon>Bacillati</taxon>
        <taxon>Actinomycetota</taxon>
        <taxon>Actinomycetes</taxon>
        <taxon>Streptosporangiales</taxon>
        <taxon>Nocardiopsidaceae</taxon>
        <taxon>Nocardiopsis</taxon>
    </lineage>
</organism>
<evidence type="ECO:0000256" key="4">
    <source>
        <dbReference type="ARBA" id="ARBA00022833"/>
    </source>
</evidence>
<evidence type="ECO:0000256" key="5">
    <source>
        <dbReference type="ARBA" id="ARBA00023002"/>
    </source>
</evidence>
<dbReference type="SMART" id="SM00829">
    <property type="entry name" value="PKS_ER"/>
    <property type="match status" value="1"/>
</dbReference>
<keyword evidence="8" id="KW-1185">Reference proteome</keyword>
<dbReference type="RefSeq" id="WP_378534177.1">
    <property type="nucleotide sequence ID" value="NZ_JBHSBH010000010.1"/>
</dbReference>
<comment type="cofactor">
    <cofactor evidence="1">
        <name>Zn(2+)</name>
        <dbReference type="ChEBI" id="CHEBI:29105"/>
    </cofactor>
</comment>
<reference evidence="8" key="1">
    <citation type="journal article" date="2019" name="Int. J. Syst. Evol. Microbiol.">
        <title>The Global Catalogue of Microorganisms (GCM) 10K type strain sequencing project: providing services to taxonomists for standard genome sequencing and annotation.</title>
        <authorList>
            <consortium name="The Broad Institute Genomics Platform"/>
            <consortium name="The Broad Institute Genome Sequencing Center for Infectious Disease"/>
            <person name="Wu L."/>
            <person name="Ma J."/>
        </authorList>
    </citation>
    <scope>NUCLEOTIDE SEQUENCE [LARGE SCALE GENOMIC DNA]</scope>
    <source>
        <strain evidence="8">TBRC 1826</strain>
    </source>
</reference>
<keyword evidence="3" id="KW-0479">Metal-binding</keyword>
<dbReference type="Gene3D" id="3.90.180.10">
    <property type="entry name" value="Medium-chain alcohol dehydrogenases, catalytic domain"/>
    <property type="match status" value="1"/>
</dbReference>
<name>A0ABV8FMM1_9ACTN</name>
<gene>
    <name evidence="7" type="ORF">ACFOVU_15370</name>
</gene>
<feature type="domain" description="Enoyl reductase (ER)" evidence="6">
    <location>
        <begin position="8"/>
        <end position="338"/>
    </location>
</feature>
<evidence type="ECO:0000259" key="6">
    <source>
        <dbReference type="SMART" id="SM00829"/>
    </source>
</evidence>
<dbReference type="PANTHER" id="PTHR43161:SF9">
    <property type="entry name" value="SORBITOL DEHYDROGENASE"/>
    <property type="match status" value="1"/>
</dbReference>
<dbReference type="Pfam" id="PF00107">
    <property type="entry name" value="ADH_zinc_N"/>
    <property type="match status" value="1"/>
</dbReference>
<evidence type="ECO:0000256" key="2">
    <source>
        <dbReference type="ARBA" id="ARBA00008072"/>
    </source>
</evidence>